<dbReference type="InterPro" id="IPR050267">
    <property type="entry name" value="Anti-sigma-factor_SerPK"/>
</dbReference>
<feature type="domain" description="Histidine kinase/HSP90-like ATPase" evidence="2">
    <location>
        <begin position="12"/>
        <end position="133"/>
    </location>
</feature>
<dbReference type="Pfam" id="PF13581">
    <property type="entry name" value="HATPase_c_2"/>
    <property type="match status" value="1"/>
</dbReference>
<keyword evidence="3" id="KW-0418">Kinase</keyword>
<dbReference type="OrthoDB" id="1467655at2"/>
<organism evidence="3 4">
    <name type="scientific">Fodinibius roseus</name>
    <dbReference type="NCBI Taxonomy" id="1194090"/>
    <lineage>
        <taxon>Bacteria</taxon>
        <taxon>Pseudomonadati</taxon>
        <taxon>Balneolota</taxon>
        <taxon>Balneolia</taxon>
        <taxon>Balneolales</taxon>
        <taxon>Balneolaceae</taxon>
        <taxon>Fodinibius</taxon>
    </lineage>
</organism>
<accession>A0A1M4W8Q8</accession>
<protein>
    <submittedName>
        <fullName evidence="3">Serine/threonine-protein kinase RsbW</fullName>
    </submittedName>
</protein>
<keyword evidence="1" id="KW-0723">Serine/threonine-protein kinase</keyword>
<dbReference type="STRING" id="1194090.SAMN05443144_103156"/>
<dbReference type="Gene3D" id="3.30.565.10">
    <property type="entry name" value="Histidine kinase-like ATPase, C-terminal domain"/>
    <property type="match status" value="1"/>
</dbReference>
<keyword evidence="3" id="KW-0808">Transferase</keyword>
<name>A0A1M4W8Q8_9BACT</name>
<dbReference type="PANTHER" id="PTHR35526:SF3">
    <property type="entry name" value="ANTI-SIGMA-F FACTOR RSBW"/>
    <property type="match status" value="1"/>
</dbReference>
<dbReference type="CDD" id="cd16936">
    <property type="entry name" value="HATPase_RsbW-like"/>
    <property type="match status" value="1"/>
</dbReference>
<dbReference type="SUPFAM" id="SSF55874">
    <property type="entry name" value="ATPase domain of HSP90 chaperone/DNA topoisomerase II/histidine kinase"/>
    <property type="match status" value="1"/>
</dbReference>
<reference evidence="3 4" key="1">
    <citation type="submission" date="2016-11" db="EMBL/GenBank/DDBJ databases">
        <authorList>
            <person name="Jaros S."/>
            <person name="Januszkiewicz K."/>
            <person name="Wedrychowicz H."/>
        </authorList>
    </citation>
    <scope>NUCLEOTIDE SEQUENCE [LARGE SCALE GENOMIC DNA]</scope>
    <source>
        <strain evidence="3 4">DSM 21986</strain>
    </source>
</reference>
<proteinExistence type="predicted"/>
<evidence type="ECO:0000313" key="4">
    <source>
        <dbReference type="Proteomes" id="UP000184041"/>
    </source>
</evidence>
<keyword evidence="4" id="KW-1185">Reference proteome</keyword>
<dbReference type="PANTHER" id="PTHR35526">
    <property type="entry name" value="ANTI-SIGMA-F FACTOR RSBW-RELATED"/>
    <property type="match status" value="1"/>
</dbReference>
<dbReference type="InterPro" id="IPR036890">
    <property type="entry name" value="HATPase_C_sf"/>
</dbReference>
<dbReference type="GO" id="GO:0004674">
    <property type="term" value="F:protein serine/threonine kinase activity"/>
    <property type="evidence" value="ECO:0007669"/>
    <property type="project" value="UniProtKB-KW"/>
</dbReference>
<dbReference type="AlphaFoldDB" id="A0A1M4W8Q8"/>
<evidence type="ECO:0000256" key="1">
    <source>
        <dbReference type="ARBA" id="ARBA00022527"/>
    </source>
</evidence>
<dbReference type="EMBL" id="FQUS01000003">
    <property type="protein sequence ID" value="SHE77648.1"/>
    <property type="molecule type" value="Genomic_DNA"/>
</dbReference>
<dbReference type="RefSeq" id="WP_073059683.1">
    <property type="nucleotide sequence ID" value="NZ_FQUS01000003.1"/>
</dbReference>
<evidence type="ECO:0000313" key="3">
    <source>
        <dbReference type="EMBL" id="SHE77648.1"/>
    </source>
</evidence>
<gene>
    <name evidence="3" type="ORF">SAMN05443144_103156</name>
</gene>
<sequence>MTSENTKKMILPSSLEEMDKLDSFVDELQEWASLDQQQRNRIMLPLSEALNNAILHGNQLQEHRSVTVVAELKNQLLIISVEDEGAGFDPDSVPDPLKEENLLKEGGRGIYLIREYTDDIDFQNNGSKIIMTFNLT</sequence>
<dbReference type="Proteomes" id="UP000184041">
    <property type="component" value="Unassembled WGS sequence"/>
</dbReference>
<evidence type="ECO:0000259" key="2">
    <source>
        <dbReference type="Pfam" id="PF13581"/>
    </source>
</evidence>
<dbReference type="InterPro" id="IPR003594">
    <property type="entry name" value="HATPase_dom"/>
</dbReference>